<dbReference type="InterPro" id="IPR020858">
    <property type="entry name" value="Serum_albumin-like"/>
</dbReference>
<sequence length="420" mass="45590">MKAPVLLLLVPLLCSALAGPANPGVEQRPPPPSDDFTQVQLLPGHPDLDQVALPPLLPRPATIQPQPGSPDVSCSDGVSCSRFGLGSVLATFPPAHPDTLTAAQLCAPGLTGPRYTDLPKSSHAHLLRQANALASFDSAVKECCQRPEPLGCAKQAWSDTLQSFCQDEFGVKTKPFHCCKQRGTAREQCFASDAPQPQPQPEPQPQPHPVSSFPPGQPTSANLRNICQLARFRTPGATDQANNIAILEREYRRCCQGNGNLDCAHAAWRKAMARFCKEKGAIKTLIDPCCQVPLGERRDTCFARQAPYPNYDQGLRTLSLAPLTPQILDILCGQHVLITKRKPVPDLIQALKKPCCSLQGNERVQCAERKKSQLIATLCNTKKDSWKDTEKCCSQTATEARASCFDTKYMADVTLASNAP</sequence>
<evidence type="ECO:0000313" key="7">
    <source>
        <dbReference type="Proteomes" id="UP000050525"/>
    </source>
</evidence>
<evidence type="ECO:0000256" key="1">
    <source>
        <dbReference type="ARBA" id="ARBA00004613"/>
    </source>
</evidence>
<dbReference type="GO" id="GO:0007165">
    <property type="term" value="P:signal transduction"/>
    <property type="evidence" value="ECO:0007669"/>
    <property type="project" value="InterPro"/>
</dbReference>
<dbReference type="InterPro" id="IPR008605">
    <property type="entry name" value="ECM1"/>
</dbReference>
<reference evidence="6 7" key="1">
    <citation type="journal article" date="2012" name="Genome Biol.">
        <title>Sequencing three crocodilian genomes to illuminate the evolution of archosaurs and amniotes.</title>
        <authorList>
            <person name="St John J.A."/>
            <person name="Braun E.L."/>
            <person name="Isberg S.R."/>
            <person name="Miles L.G."/>
            <person name="Chong A.Y."/>
            <person name="Gongora J."/>
            <person name="Dalzell P."/>
            <person name="Moran C."/>
            <person name="Bed'hom B."/>
            <person name="Abzhanov A."/>
            <person name="Burgess S.C."/>
            <person name="Cooksey A.M."/>
            <person name="Castoe T.A."/>
            <person name="Crawford N.G."/>
            <person name="Densmore L.D."/>
            <person name="Drew J.C."/>
            <person name="Edwards S.V."/>
            <person name="Faircloth B.C."/>
            <person name="Fujita M.K."/>
            <person name="Greenwold M.J."/>
            <person name="Hoffmann F.G."/>
            <person name="Howard J.M."/>
            <person name="Iguchi T."/>
            <person name="Janes D.E."/>
            <person name="Khan S.Y."/>
            <person name="Kohno S."/>
            <person name="de Koning A.J."/>
            <person name="Lance S.L."/>
            <person name="McCarthy F.M."/>
            <person name="McCormack J.E."/>
            <person name="Merchant M.E."/>
            <person name="Peterson D.G."/>
            <person name="Pollock D.D."/>
            <person name="Pourmand N."/>
            <person name="Raney B.J."/>
            <person name="Roessler K.A."/>
            <person name="Sanford J.R."/>
            <person name="Sawyer R.H."/>
            <person name="Schmidt C.J."/>
            <person name="Triplett E.W."/>
            <person name="Tuberville T.D."/>
            <person name="Venegas-Anaya M."/>
            <person name="Howard J.T."/>
            <person name="Jarvis E.D."/>
            <person name="Guillette L.J.Jr."/>
            <person name="Glenn T.C."/>
            <person name="Green R.E."/>
            <person name="Ray D.A."/>
        </authorList>
    </citation>
    <scope>NUCLEOTIDE SEQUENCE [LARGE SCALE GENOMIC DNA]</scope>
    <source>
        <strain evidence="6">KSC_2009_1</strain>
    </source>
</reference>
<dbReference type="SUPFAM" id="SSF48552">
    <property type="entry name" value="Serum albumin-like"/>
    <property type="match status" value="3"/>
</dbReference>
<dbReference type="Gene3D" id="1.10.246.10">
    <property type="match status" value="3"/>
</dbReference>
<dbReference type="EMBL" id="AKHW03006289">
    <property type="protein sequence ID" value="KYO21567.1"/>
    <property type="molecule type" value="Genomic_DNA"/>
</dbReference>
<keyword evidence="7" id="KW-1185">Reference proteome</keyword>
<dbReference type="Proteomes" id="UP000050525">
    <property type="component" value="Unassembled WGS sequence"/>
</dbReference>
<dbReference type="STRING" id="8496.A0A151MAK7"/>
<protein>
    <submittedName>
        <fullName evidence="6">Extracellular matrix protein 1</fullName>
    </submittedName>
</protein>
<evidence type="ECO:0000256" key="2">
    <source>
        <dbReference type="ARBA" id="ARBA00022525"/>
    </source>
</evidence>
<comment type="caution">
    <text evidence="6">The sequence shown here is derived from an EMBL/GenBank/DDBJ whole genome shotgun (WGS) entry which is preliminary data.</text>
</comment>
<organism evidence="6 7">
    <name type="scientific">Alligator mississippiensis</name>
    <name type="common">American alligator</name>
    <dbReference type="NCBI Taxonomy" id="8496"/>
    <lineage>
        <taxon>Eukaryota</taxon>
        <taxon>Metazoa</taxon>
        <taxon>Chordata</taxon>
        <taxon>Craniata</taxon>
        <taxon>Vertebrata</taxon>
        <taxon>Euteleostomi</taxon>
        <taxon>Archelosauria</taxon>
        <taxon>Archosauria</taxon>
        <taxon>Crocodylia</taxon>
        <taxon>Alligatoridae</taxon>
        <taxon>Alligatorinae</taxon>
        <taxon>Alligator</taxon>
    </lineage>
</organism>
<feature type="compositionally biased region" description="Pro residues" evidence="4">
    <location>
        <begin position="196"/>
        <end position="208"/>
    </location>
</feature>
<feature type="signal peptide" evidence="5">
    <location>
        <begin position="1"/>
        <end position="18"/>
    </location>
</feature>
<dbReference type="AlphaFoldDB" id="A0A151MAK7"/>
<dbReference type="KEGG" id="amj:106737411"/>
<dbReference type="PANTHER" id="PTHR16776">
    <property type="entry name" value="EXTRACELLULAR MATRIX PROTEIN 1"/>
    <property type="match status" value="1"/>
</dbReference>
<proteinExistence type="predicted"/>
<name>A0A151MAK7_ALLMI</name>
<evidence type="ECO:0000256" key="3">
    <source>
        <dbReference type="ARBA" id="ARBA00022737"/>
    </source>
</evidence>
<dbReference type="GO" id="GO:0030500">
    <property type="term" value="P:regulation of bone mineralization"/>
    <property type="evidence" value="ECO:0007669"/>
    <property type="project" value="TreeGrafter"/>
</dbReference>
<feature type="chain" id="PRO_5007584925" evidence="5">
    <location>
        <begin position="19"/>
        <end position="420"/>
    </location>
</feature>
<accession>A0A151MAK7</accession>
<dbReference type="Pfam" id="PF05782">
    <property type="entry name" value="ECM1"/>
    <property type="match status" value="1"/>
</dbReference>
<evidence type="ECO:0000256" key="4">
    <source>
        <dbReference type="SAM" id="MobiDB-lite"/>
    </source>
</evidence>
<dbReference type="OrthoDB" id="9889855at2759"/>
<keyword evidence="5" id="KW-0732">Signal</keyword>
<comment type="subcellular location">
    <subcellularLocation>
        <location evidence="1">Secreted</location>
    </subcellularLocation>
</comment>
<keyword evidence="2" id="KW-0964">Secreted</keyword>
<dbReference type="GeneID" id="106737411"/>
<keyword evidence="3" id="KW-0677">Repeat</keyword>
<feature type="region of interest" description="Disordered" evidence="4">
    <location>
        <begin position="189"/>
        <end position="217"/>
    </location>
</feature>
<dbReference type="CTD" id="1893"/>
<dbReference type="PANTHER" id="PTHR16776:SF3">
    <property type="entry name" value="EXTRACELLULAR MATRIX PROTEIN 1"/>
    <property type="match status" value="1"/>
</dbReference>
<gene>
    <name evidence="6" type="primary">ECM1</name>
    <name evidence="6" type="ORF">Y1Q_0004516</name>
</gene>
<evidence type="ECO:0000313" key="6">
    <source>
        <dbReference type="EMBL" id="KYO21567.1"/>
    </source>
</evidence>
<evidence type="ECO:0000256" key="5">
    <source>
        <dbReference type="SAM" id="SignalP"/>
    </source>
</evidence>
<dbReference type="GO" id="GO:0005615">
    <property type="term" value="C:extracellular space"/>
    <property type="evidence" value="ECO:0007669"/>
    <property type="project" value="InterPro"/>
</dbReference>